<protein>
    <submittedName>
        <fullName evidence="2">Uncharacterized protein</fullName>
    </submittedName>
</protein>
<feature type="compositionally biased region" description="Basic and acidic residues" evidence="1">
    <location>
        <begin position="627"/>
        <end position="637"/>
    </location>
</feature>
<feature type="compositionally biased region" description="Polar residues" evidence="1">
    <location>
        <begin position="570"/>
        <end position="587"/>
    </location>
</feature>
<feature type="region of interest" description="Disordered" evidence="1">
    <location>
        <begin position="1865"/>
        <end position="1912"/>
    </location>
</feature>
<feature type="compositionally biased region" description="Polar residues" evidence="1">
    <location>
        <begin position="4110"/>
        <end position="4132"/>
    </location>
</feature>
<feature type="compositionally biased region" description="Basic and acidic residues" evidence="1">
    <location>
        <begin position="735"/>
        <end position="749"/>
    </location>
</feature>
<feature type="compositionally biased region" description="Polar residues" evidence="1">
    <location>
        <begin position="1329"/>
        <end position="1374"/>
    </location>
</feature>
<feature type="region of interest" description="Disordered" evidence="1">
    <location>
        <begin position="403"/>
        <end position="430"/>
    </location>
</feature>
<keyword evidence="3" id="KW-1185">Reference proteome</keyword>
<feature type="compositionally biased region" description="Basic and acidic residues" evidence="1">
    <location>
        <begin position="1926"/>
        <end position="1936"/>
    </location>
</feature>
<feature type="compositionally biased region" description="Polar residues" evidence="1">
    <location>
        <begin position="1257"/>
        <end position="1269"/>
    </location>
</feature>
<comment type="caution">
    <text evidence="2">The sequence shown here is derived from an EMBL/GenBank/DDBJ whole genome shotgun (WGS) entry which is preliminary data.</text>
</comment>
<feature type="region of interest" description="Disordered" evidence="1">
    <location>
        <begin position="3765"/>
        <end position="3788"/>
    </location>
</feature>
<feature type="compositionally biased region" description="Basic and acidic residues" evidence="1">
    <location>
        <begin position="1618"/>
        <end position="1627"/>
    </location>
</feature>
<organism evidence="2 3">
    <name type="scientific">Parthenolecanium corni</name>
    <dbReference type="NCBI Taxonomy" id="536013"/>
    <lineage>
        <taxon>Eukaryota</taxon>
        <taxon>Metazoa</taxon>
        <taxon>Ecdysozoa</taxon>
        <taxon>Arthropoda</taxon>
        <taxon>Hexapoda</taxon>
        <taxon>Insecta</taxon>
        <taxon>Pterygota</taxon>
        <taxon>Neoptera</taxon>
        <taxon>Paraneoptera</taxon>
        <taxon>Hemiptera</taxon>
        <taxon>Sternorrhyncha</taxon>
        <taxon>Coccoidea</taxon>
        <taxon>Coccidae</taxon>
        <taxon>Parthenolecanium</taxon>
    </lineage>
</organism>
<feature type="compositionally biased region" description="Polar residues" evidence="1">
    <location>
        <begin position="1819"/>
        <end position="1846"/>
    </location>
</feature>
<gene>
    <name evidence="2" type="ORF">V9T40_000561</name>
</gene>
<feature type="compositionally biased region" description="Polar residues" evidence="1">
    <location>
        <begin position="3812"/>
        <end position="3821"/>
    </location>
</feature>
<feature type="region of interest" description="Disordered" evidence="1">
    <location>
        <begin position="2378"/>
        <end position="2398"/>
    </location>
</feature>
<dbReference type="EMBL" id="JBBCAQ010000034">
    <property type="protein sequence ID" value="KAK7579932.1"/>
    <property type="molecule type" value="Genomic_DNA"/>
</dbReference>
<feature type="region of interest" description="Disordered" evidence="1">
    <location>
        <begin position="4430"/>
        <end position="4457"/>
    </location>
</feature>
<feature type="compositionally biased region" description="Polar residues" evidence="1">
    <location>
        <begin position="4796"/>
        <end position="4809"/>
    </location>
</feature>
<feature type="region of interest" description="Disordered" evidence="1">
    <location>
        <begin position="3497"/>
        <end position="3525"/>
    </location>
</feature>
<feature type="compositionally biased region" description="Polar residues" evidence="1">
    <location>
        <begin position="4225"/>
        <end position="4236"/>
    </location>
</feature>
<feature type="compositionally biased region" description="Polar residues" evidence="1">
    <location>
        <begin position="210"/>
        <end position="227"/>
    </location>
</feature>
<feature type="region of interest" description="Disordered" evidence="1">
    <location>
        <begin position="1166"/>
        <end position="1229"/>
    </location>
</feature>
<evidence type="ECO:0000313" key="2">
    <source>
        <dbReference type="EMBL" id="KAK7579932.1"/>
    </source>
</evidence>
<feature type="compositionally biased region" description="Polar residues" evidence="1">
    <location>
        <begin position="1178"/>
        <end position="1190"/>
    </location>
</feature>
<feature type="region of interest" description="Disordered" evidence="1">
    <location>
        <begin position="711"/>
        <end position="760"/>
    </location>
</feature>
<feature type="compositionally biased region" description="Low complexity" evidence="1">
    <location>
        <begin position="4282"/>
        <end position="4297"/>
    </location>
</feature>
<feature type="region of interest" description="Disordered" evidence="1">
    <location>
        <begin position="1612"/>
        <end position="1642"/>
    </location>
</feature>
<evidence type="ECO:0000256" key="1">
    <source>
        <dbReference type="SAM" id="MobiDB-lite"/>
    </source>
</evidence>
<feature type="compositionally biased region" description="Polar residues" evidence="1">
    <location>
        <begin position="658"/>
        <end position="667"/>
    </location>
</feature>
<feature type="region of interest" description="Disordered" evidence="1">
    <location>
        <begin position="4795"/>
        <end position="4822"/>
    </location>
</feature>
<feature type="compositionally biased region" description="Low complexity" evidence="1">
    <location>
        <begin position="4180"/>
        <end position="4194"/>
    </location>
</feature>
<feature type="region of interest" description="Disordered" evidence="1">
    <location>
        <begin position="567"/>
        <end position="587"/>
    </location>
</feature>
<feature type="compositionally biased region" description="Polar residues" evidence="1">
    <location>
        <begin position="4195"/>
        <end position="4204"/>
    </location>
</feature>
<feature type="compositionally biased region" description="Polar residues" evidence="1">
    <location>
        <begin position="956"/>
        <end position="974"/>
    </location>
</feature>
<feature type="region of interest" description="Disordered" evidence="1">
    <location>
        <begin position="1019"/>
        <end position="1043"/>
    </location>
</feature>
<feature type="region of interest" description="Disordered" evidence="1">
    <location>
        <begin position="1917"/>
        <end position="1936"/>
    </location>
</feature>
<dbReference type="CDD" id="cd00303">
    <property type="entry name" value="retropepsin_like"/>
    <property type="match status" value="1"/>
</dbReference>
<feature type="compositionally biased region" description="Polar residues" evidence="1">
    <location>
        <begin position="3619"/>
        <end position="3632"/>
    </location>
</feature>
<feature type="compositionally biased region" description="Polar residues" evidence="1">
    <location>
        <begin position="4154"/>
        <end position="4177"/>
    </location>
</feature>
<reference evidence="2 3" key="1">
    <citation type="submission" date="2024-03" db="EMBL/GenBank/DDBJ databases">
        <title>Adaptation during the transition from Ophiocordyceps entomopathogen to insect associate is accompanied by gene loss and intensified selection.</title>
        <authorList>
            <person name="Ward C.M."/>
            <person name="Onetto C.A."/>
            <person name="Borneman A.R."/>
        </authorList>
    </citation>
    <scope>NUCLEOTIDE SEQUENCE [LARGE SCALE GENOMIC DNA]</scope>
    <source>
        <strain evidence="2">AWRI1</strain>
        <tissue evidence="2">Single Adult Female</tissue>
    </source>
</reference>
<feature type="region of interest" description="Disordered" evidence="1">
    <location>
        <begin position="196"/>
        <end position="235"/>
    </location>
</feature>
<feature type="region of interest" description="Disordered" evidence="1">
    <location>
        <begin position="1069"/>
        <end position="1122"/>
    </location>
</feature>
<feature type="region of interest" description="Disordered" evidence="1">
    <location>
        <begin position="4275"/>
        <end position="4384"/>
    </location>
</feature>
<feature type="compositionally biased region" description="Polar residues" evidence="1">
    <location>
        <begin position="1084"/>
        <end position="1104"/>
    </location>
</feature>
<feature type="region of interest" description="Disordered" evidence="1">
    <location>
        <begin position="1247"/>
        <end position="1380"/>
    </location>
</feature>
<dbReference type="Proteomes" id="UP001367676">
    <property type="component" value="Unassembled WGS sequence"/>
</dbReference>
<feature type="compositionally biased region" description="Basic and acidic residues" evidence="1">
    <location>
        <begin position="1867"/>
        <end position="1877"/>
    </location>
</feature>
<feature type="compositionally biased region" description="Polar residues" evidence="1">
    <location>
        <begin position="617"/>
        <end position="626"/>
    </location>
</feature>
<feature type="compositionally biased region" description="Basic and acidic residues" evidence="1">
    <location>
        <begin position="1896"/>
        <end position="1907"/>
    </location>
</feature>
<dbReference type="Gene3D" id="2.40.70.10">
    <property type="entry name" value="Acid Proteases"/>
    <property type="match status" value="1"/>
</dbReference>
<feature type="compositionally biased region" description="Polar residues" evidence="1">
    <location>
        <begin position="4430"/>
        <end position="4441"/>
    </location>
</feature>
<feature type="region of interest" description="Disordered" evidence="1">
    <location>
        <begin position="794"/>
        <end position="818"/>
    </location>
</feature>
<feature type="region of interest" description="Disordered" evidence="1">
    <location>
        <begin position="3448"/>
        <end position="3474"/>
    </location>
</feature>
<feature type="region of interest" description="Disordered" evidence="1">
    <location>
        <begin position="615"/>
        <end position="667"/>
    </location>
</feature>
<name>A0AAN9T9R3_9HEMI</name>
<feature type="compositionally biased region" description="Polar residues" evidence="1">
    <location>
        <begin position="2180"/>
        <end position="2200"/>
    </location>
</feature>
<feature type="compositionally biased region" description="Pro residues" evidence="1">
    <location>
        <begin position="4210"/>
        <end position="4219"/>
    </location>
</feature>
<feature type="compositionally biased region" description="Low complexity" evidence="1">
    <location>
        <begin position="1279"/>
        <end position="1298"/>
    </location>
</feature>
<feature type="region of interest" description="Disordered" evidence="1">
    <location>
        <begin position="951"/>
        <end position="982"/>
    </location>
</feature>
<feature type="compositionally biased region" description="Polar residues" evidence="1">
    <location>
        <begin position="3640"/>
        <end position="3657"/>
    </location>
</feature>
<accession>A0AAN9T9R3</accession>
<feature type="region of interest" description="Disordered" evidence="1">
    <location>
        <begin position="1805"/>
        <end position="1846"/>
    </location>
</feature>
<feature type="compositionally biased region" description="Polar residues" evidence="1">
    <location>
        <begin position="3765"/>
        <end position="3783"/>
    </location>
</feature>
<feature type="compositionally biased region" description="Low complexity" evidence="1">
    <location>
        <begin position="3800"/>
        <end position="3811"/>
    </location>
</feature>
<feature type="region of interest" description="Disordered" evidence="1">
    <location>
        <begin position="4106"/>
        <end position="4245"/>
    </location>
</feature>
<evidence type="ECO:0000313" key="3">
    <source>
        <dbReference type="Proteomes" id="UP001367676"/>
    </source>
</evidence>
<feature type="compositionally biased region" description="Polar residues" evidence="1">
    <location>
        <begin position="794"/>
        <end position="809"/>
    </location>
</feature>
<feature type="region of interest" description="Disordered" evidence="1">
    <location>
        <begin position="2180"/>
        <end position="2207"/>
    </location>
</feature>
<dbReference type="InterPro" id="IPR021109">
    <property type="entry name" value="Peptidase_aspartic_dom_sf"/>
</dbReference>
<sequence length="5626" mass="628210">MKKTCLPTCTNCSACIAQNTSKKRTMTIRSCEVSNACKILIPCKVGDIRADAIADSGAECNVVNSRLCKGLKIFNTHDVLLNADGKPMKLKGLVELPISFRAQGYDEPINFPIIAYSVENLKSDLILGFPFLEKYKANADWGTHQFTITRGENKIQIAFPRCDTTFLSEGSLLVDKEIDNLSLNINALTYRKPPLPKFGPPSKIKIPQNLPKSSDQNDFTQSSNPNDPNYRPPYAINEPIRHFPEIETSDPQNTTPDSNNSPSIENFDKYLRINLRPSLSCLLLGDYGCKGKCGLLCKSYGCYDWNPTCDGAYCDCREQWEPIIMEHDVVKEYEGLEDIVDIMAVRFKITPVFLELEEIFYEDPALMDEVIYFLTHTHGHGKPLKDQFRQTFPDLDDQLRRLKPRIPTEPDKKSGQTLEVPDEPLGNLDPPTSRWGFLSDWWNKPSAKTNSKENEERIINMVNKVEKKEDLLSTMKMLKDSGDTSLYTDIAKHFLKNGLIMPDGTRILKPISDSKALKKSLLNNDIIHAIEDKIKEEEELKRGRKRKRIEQAPVVEKKPKIEAAIENNLDKNNINQGNQATESKSSSWGIPSWFSFKSTGSEPSKVEETLPKVLPTAKSSGNFGNESQKHEPAESIKDNGYYSENSQEHSQLDEEVNSLPSEPLQKNNWEYGIPENKDYSFDLIENPNVNEQEYSDLLSDKHMDVQFKDENNQQRENQLKYSPNPGIEFNNQKYPDLKSDITQNSKDRPLMSTTQSGTTPEDPDWFNFLWEQNNQLVPVSSAEVAFLEDSKISQTDNGSLTPQLDNNSHSTDEPITDVKLNQSVVANSTPYSFGDSTNTQGTSPQNVYEDQKEVISLPAELKMESSFLDKSTDGRNLNFFFNNLPTEEKVQLMKQPVIHENLLKSEESDEHEISDMLQNVLKLANVPINDSTPNENVDMNIATRNLGSNRGLDELQLSTPGNKSIESLKANSPKQENDDSSVFDDEYIIERAHLGRLQGIVPDSSESVEQIPIKKIIRRKKPSNEENLNAEAPHENTPLKLSTESEPSMTSVQFEGLPGSPIIQIDGLPLRPFNTNEPSRKVTQDYQNSKLPTNKSSVPKSSTVPLIEPESKMDSPLHTDSLLPPPKIKVSNAEMNPFENNVNAENLYPKQNLSLLQNKEASLPESFAPDITKPFSGTLANDESPKFSQPKQKDILSKSRHNPLSQGIPSKEVTRENPGSPANYEINNLNQPDKLFDNFEELQIPNQLSKSTDKMSKPNQTAKMPSSQTDQDKESGRILPSLSSTSKPKKTNNNNPTKIRNPEQDIFQNNHSPTDKEILNQPGYLRPSPSENRMITSDATPQNKDLVNLNEPENQNKDSQQLGLPTDGHTTVSEGETDFNDFIKPLRTPFKEDNKPEDEVIDLSSFLGLNDENKIEGIPHKNLKNEVPVINQDNGDILESSSQADIPSQYKLYEANNSSNKFYPSKQNNNMGVLNPVIENQASINDNSSPFANNPDFDDFFDLLNNNPIKKDNLYSNSNDLNPLSQNQLEKTNYELNNEKHEDNIPSNKPDDFTGLDYNSIFTESSGIPLPHEIQNGLKPTIIPIQAKPDNKSNPHLKMEDNQQPHIVDEVQVSPISEKPDFDDFRKPSRSPNTDIQPTDSDIDLNKFMGIDGLSELNDLMNDGFNNEKVKDSSHMVELDDFSGLNNDLEGQPPMKSVDSLTTLEPNFNDFIKLQSNIPVEKNDENLDLTSFLGIDGINQLDNLINDSFGDDDRNSTNKLGNSSNLENFSDNLVGSDMPRRNEQGVNKKIPALPNPTSQIGFNLNNDNGNIGKDLPNNDDLSTITDEPKFENSNFPSNSNKENNIIPDNSGFDWSLFPGLNDVSDSFNKDSSKEKQNVPDSLLNEDDFSGSSNHLNNERKSNGKGENPDSLAQNHEFSSKTLLPEATKDVPRIPTKDRIKLENKTNDFQPISTDNYNNPVSTKIPFSPDERNENPYLPDVLFSQPKIIESKSVTSPQNDLVKISTFEGPISNAQIENNHLPALQKLVNDFDESLETGAADIPFLTELFPNLTLSDEMHFSKENSDFPMKIPITDTSGAETYKGDNDKAEKVLSPILLTGKERPNNIDDNLLRYPDTNDSTAIEQLLNHPGNIPLSFDHFYDKPNKPLEIPGAAERNSLNPLTKEMPYNMKKVSIKTPTNHIGLNPDANTSSLPNNPQVTETEMGPGKEDENNLASLLGDTIKSPNKDEETETSLIGLFDTQSPHIKDIPKKTGRKQSNFDLLKDLTGTPDNTSPLESEIPTDDILALLEESSIPNDILALPSKKLSYSLTDSVKPIPTPMSSKLTDEDIFFNNLFGVEPLMEQEIISINPEQDEVKNGNVSLEPSYLLNSDKIHTILETPSNKPLSNSKEENVSENKNSAADIDVNNERNSLPSAPIEAVQQSDFLIPQIYDTKYSNNPLKKLNVLNKLSQIQNLPASNQINDQLELSTIEFSRTNSEEDKLDELEENIKGLPINKKSASQISPKPDDLIEVENAYMSNSNYSNMNLAPTNAEDTELITFPMKSVISSGIPIKANVGTEDITNIPTIIPDLGTNELFEIKNKQSNRQKPNIEKGPKKYLEKMASVKSPLNKSGVMNTPIIADLFHNNSLQNDESNLPISSLDQDLRDTPLSDEMKKLVTSIPDDTELESNVLPDLLTISSSSDLKEPFLNAYGQWPMIENNPKKGLLKRPNIINTPKTSSNNLSGNYREPPTIIDKDSEKILFLPTHDELLPSDIFQSPPEVMDLDQVGLPDSLSINSNSDLEEPFLNSNGQWPMIEKIPKKGLLKRPDIINTPKIFSNKLTGNEREPPMNLDKDLENIFSLPNNNELLPSDIFQSLPEVMDLDQVRLPDSLSINSNSDLEEPFLNSNGQWPMIETIPKKGLLKRPDIINTPKTFLNKLSGNEREPPMNLDKDLENIFSLPNNNELLPSDIFQSLPEVMDLDQVRLPDSLSINSNSDLEEPFLNSNGQWPMIEKIPKKGLLKRPDIINTPKIFSNKLTGNEREPPMNLDKDLENIFSLPNNNELLPSDIFQSLPEVMDLDQVRLPDSLSINSNSDLEEPFLNSNGQWPMIETIPKKGLLKRPDIINTPKTFLNKLSGNEREPPMNLDKDLENIFSLPNNNELLPSDIFQSLPEVMDLDQVRLPDSLSINSNSDLEEPFLNSNGQWPMIEKIPKKGLLKRPDIINTPKTFLNKLSGNEREPPMNLDKDLENIFSLPNNNELLPSEIFQSYPKEMDLGQDLLTEFSGEPKVANILEPSNKVNSRTTNISQKPPYLNNYYKPEELDNGSNYFESPVSNPFDIDTTNLELEHLLPQEDPMNNYNFFSDVSPIGTPTQPMRASTTKHPIKQIQNTLGNPALIESNLPAEGSAEYISASFTPQIMANLNPVKDNIEPDFENIFEILGTEKPISVSPSFKKGTIKLPVNIQSMNNVDNDIGSEEQSRGEPGVGNTNPSAKQNKAKTLLTFESGDIDSAEKDLQNQMTTDWSKSKEKPTKIKPTTLFDDKSSLLPGNQELSSYVDNISSPSQVKHSTLPQNNYSLNDINSTAPPILSDFINLANEENLNVPNKSDQASNNLLSSSLPSLQNIGDLSNQPIKYKLKGTDSTAKPNYRNFGQNEKKAQPESFTQPKANEGTTDSQTKLAPARFISSKELDENFIETGSNNILPNKKQTIQNIPFLDEVAADDDLSTIIPAVERVNLTEEQRTPNELTEENNFELDTPNNEENSIVDLENIEKLIEPHNKFPSKISFSSTPQYEIPSESTQTSIPKGGQRRKKFQNIMDLLNPEPLNNKPENSQNNPEDIPQNLQETSTITNTVDTEKKDSLPEIPNDIRFSIDSQTGEISSVTVPAQTININNSPIFNDHILLDNDALKKIPIGQDLTEKYPYSNNEMEIPNTELRNESKAPELSQANSESSTLLMDILQNNLDNSPEFSSANDGANNQKVLHADTKFTSPIINNAADKLPIANQSKAMEQFKEPSDVLEQPMSLMDILKPTNFNASPESNSGNKWGDNSYLPSDINISDDKRPISNQFNTPEHEFIEQSNTKEPSVSLMDILKPNSDDLSDHDLSSELLNINQALDTRPDKALIFSPPIMNSNPQTSNQIARPSLSMSRPQLQPVKPPSTGLSNSLFKPRNDAYTNPPNIASTPLANTSHANTETPATKIESISQSASSKQPSVEPSATQPQSIKKPITPRPVRPPTQPIKTGLPTSLNSDSSTLPRKPEPDNVQQKINDLMSSFPEQAEGSLSSDLFNMEEPLTFGLGQPTKPKTMTKPTANTKPLGNSSGSLRNNQSSRPTQQPAPMSLKPQSQAANSRPTLKPSPPPSNSRPAPAVNKISPKPNEFDPNDPFSIFVEKEPKPTTNPIPQTQVDRATTLGFDDFGELDIFAAEDKFTEQEMMLAVQNPKIRPDLLLSTQSSGNTNTPKVETPPRPKVETPPRPSFATKKITRHAFQRFKFLAPGNEDVLPNTRMPNNGRQTNQIPSKLQPSLSCILLGETGCMATCSLMAALYGCETQSECRKGIYCECNEVYHFRKRDVPATDFQNMQLNELWNYRFKQTPDSTALLNQILKNNKMKEYATALLQDPHIIGDDVKFLLGDEYPQLSQQLQTLVVNAHGMKSELATNGGLEYDNIGDYFSDLFESIKKKVSEKMEACKSKRRILELIRNINNREDLQYILRQILLTGDDKLYQFVSNYLSRRGFSFEEENLYEPRRRFCGQRRGCRRRRRCDGPPGGTWHGRPLKRKVIIVHNNAPIKIDADEDEVIEMVLINELKNAEDNAVTPQTEVTKKSQQVIPPSPPIMGSPSQNFPITMPANTNTNMQSMLPGQVNNIMQDLIPGKGNAYMQETVRPFENMPQQVPLVQNNADLYSMKPPEMNQYERPVMSAPMQGITVMQETAKPQIEMIPDLQESFSSTKPADSISFTTPTNIFQQDLVAPLMSQTPTTQQIQNEILTSPQSGPALTSFIQESIPTISMTNTAPMVHQIEEVLPSPPQMKPISYPSQQNTFMQEALAPIPMNNPTGQIPMMYSNEDISVSSAQMRPTPIIHSNHNNINMQETMGPAINIPYMHQIEEEILPQPPSMIPVVNDVSSSFHPLQGNTYMQETMPSITPDTVSNNLSNISTNDLSQLINQDTIEQNMDYIPEFGTSQVYSSIKPVFGEVENKVSSLPISSTTSFYADQYPEVQPSIISQSINSNIPQTVYEYVSSAPNVASLSYELENLTPPSVSSFNNNVGNISPVTMPLLNDDLEITPLSMPSIINDLEITPPSTPLLNDDMEITPLSMQSILNDNLEITPPSMPLLNDDLKITPPSMQSIINDLGAPSNMENQGSTQVQNAMSNLPSSLSYTNQISSPEDSFSFKMSNLPPSLRTSYAEWMSAPSSFSTMSSNVGNMNPQSSWLTSQISNMVSNDVLPSTSADSGLIMLQESVPSLKESNITFQSDELPSSQILNKSLIHEDVPRYIQHSTSSVSPENSNEELQINVVQNVSESEINGQNIKNEIKEAANNCAVGSALQANNIIQSKQNVEAVSTQPGMAQLISDPNKRRKSLFYLVVDDTGNIVHSANVDHEEEREKAATETTPRFPYISNYFSRTAQNGENNYPLTSAWPYWGK</sequence>
<feature type="region of interest" description="Disordered" evidence="1">
    <location>
        <begin position="3800"/>
        <end position="3821"/>
    </location>
</feature>
<feature type="region of interest" description="Disordered" evidence="1">
    <location>
        <begin position="3617"/>
        <end position="3658"/>
    </location>
</feature>
<feature type="compositionally biased region" description="Polar residues" evidence="1">
    <location>
        <begin position="1630"/>
        <end position="1640"/>
    </location>
</feature>
<feature type="compositionally biased region" description="Polar residues" evidence="1">
    <location>
        <begin position="4298"/>
        <end position="4333"/>
    </location>
</feature>
<proteinExistence type="predicted"/>